<dbReference type="Proteomes" id="UP000694864">
    <property type="component" value="Chromosome 2"/>
</dbReference>
<dbReference type="InterPro" id="IPR035897">
    <property type="entry name" value="Toll_tir_struct_dom_sf"/>
</dbReference>
<keyword evidence="1" id="KW-0520">NAD</keyword>
<dbReference type="RefSeq" id="XP_010435016.1">
    <property type="nucleotide sequence ID" value="XM_010436714.1"/>
</dbReference>
<dbReference type="PROSITE" id="PS50104">
    <property type="entry name" value="TIR"/>
    <property type="match status" value="1"/>
</dbReference>
<protein>
    <submittedName>
        <fullName evidence="4">Protein PHLOEM PROTEIN 2-LIKE A5-like</fullName>
    </submittedName>
</protein>
<dbReference type="SMART" id="SM00255">
    <property type="entry name" value="TIR"/>
    <property type="match status" value="1"/>
</dbReference>
<dbReference type="InterPro" id="IPR000157">
    <property type="entry name" value="TIR_dom"/>
</dbReference>
<organism evidence="3 4">
    <name type="scientific">Camelina sativa</name>
    <name type="common">False flax</name>
    <name type="synonym">Myagrum sativum</name>
    <dbReference type="NCBI Taxonomy" id="90675"/>
    <lineage>
        <taxon>Eukaryota</taxon>
        <taxon>Viridiplantae</taxon>
        <taxon>Streptophyta</taxon>
        <taxon>Embryophyta</taxon>
        <taxon>Tracheophyta</taxon>
        <taxon>Spermatophyta</taxon>
        <taxon>Magnoliopsida</taxon>
        <taxon>eudicotyledons</taxon>
        <taxon>Gunneridae</taxon>
        <taxon>Pentapetalae</taxon>
        <taxon>rosids</taxon>
        <taxon>malvids</taxon>
        <taxon>Brassicales</taxon>
        <taxon>Brassicaceae</taxon>
        <taxon>Camelineae</taxon>
        <taxon>Camelina</taxon>
    </lineage>
</organism>
<dbReference type="SUPFAM" id="SSF52200">
    <property type="entry name" value="Toll/Interleukin receptor TIR domain"/>
    <property type="match status" value="1"/>
</dbReference>
<evidence type="ECO:0000313" key="3">
    <source>
        <dbReference type="Proteomes" id="UP000694864"/>
    </source>
</evidence>
<reference evidence="3" key="1">
    <citation type="journal article" date="2014" name="Nat. Commun.">
        <title>The emerging biofuel crop Camelina sativa retains a highly undifferentiated hexaploid genome structure.</title>
        <authorList>
            <person name="Kagale S."/>
            <person name="Koh C."/>
            <person name="Nixon J."/>
            <person name="Bollina V."/>
            <person name="Clarke W.E."/>
            <person name="Tuteja R."/>
            <person name="Spillane C."/>
            <person name="Robinson S.J."/>
            <person name="Links M.G."/>
            <person name="Clarke C."/>
            <person name="Higgins E.E."/>
            <person name="Huebert T."/>
            <person name="Sharpe A.G."/>
            <person name="Parkin I.A."/>
        </authorList>
    </citation>
    <scope>NUCLEOTIDE SEQUENCE [LARGE SCALE GENOMIC DNA]</scope>
    <source>
        <strain evidence="3">cv. DH55</strain>
    </source>
</reference>
<dbReference type="Pfam" id="PF01582">
    <property type="entry name" value="TIR"/>
    <property type="match status" value="1"/>
</dbReference>
<evidence type="ECO:0000256" key="1">
    <source>
        <dbReference type="ARBA" id="ARBA00023027"/>
    </source>
</evidence>
<dbReference type="Gene3D" id="3.40.50.10140">
    <property type="entry name" value="Toll/interleukin-1 receptor homology (TIR) domain"/>
    <property type="match status" value="1"/>
</dbReference>
<proteinExistence type="predicted"/>
<sequence>MNQDKALAVKGTAPPQHQVFVSFRGSDVHHNFFSFLKDALIKNGINVVTDEDAPRGKPIDENLLKLIRNSRIAVVIFSENYPEWTWCLDELVEIEKQMDLKMLDCCPIFFEVETSHVKPQAQRSIFDYNLLRLEHKERKKARQISKKA</sequence>
<gene>
    <name evidence="4" type="primary">LOC104718893</name>
</gene>
<evidence type="ECO:0000313" key="4">
    <source>
        <dbReference type="RefSeq" id="XP_010435016.1"/>
    </source>
</evidence>
<feature type="domain" description="TIR" evidence="2">
    <location>
        <begin position="15"/>
        <end position="148"/>
    </location>
</feature>
<evidence type="ECO:0000259" key="2">
    <source>
        <dbReference type="PROSITE" id="PS50104"/>
    </source>
</evidence>
<name>A0ABM0U2X0_CAMSA</name>
<accession>A0ABM0U2X0</accession>
<keyword evidence="3" id="KW-1185">Reference proteome</keyword>
<reference evidence="4" key="2">
    <citation type="submission" date="2025-08" db="UniProtKB">
        <authorList>
            <consortium name="RefSeq"/>
        </authorList>
    </citation>
    <scope>IDENTIFICATION</scope>
    <source>
        <tissue evidence="4">Leaf</tissue>
    </source>
</reference>
<dbReference type="GeneID" id="104718893"/>
<dbReference type="PANTHER" id="PTHR32009:SF49">
    <property type="entry name" value="DISEASE RESISTANCE PROTEIN (TIR-NBS-LRR CLASS) FAMILY"/>
    <property type="match status" value="1"/>
</dbReference>
<dbReference type="PANTHER" id="PTHR32009">
    <property type="entry name" value="TMV RESISTANCE PROTEIN N-LIKE"/>
    <property type="match status" value="1"/>
</dbReference>